<feature type="transmembrane region" description="Helical" evidence="3">
    <location>
        <begin position="384"/>
        <end position="402"/>
    </location>
</feature>
<comment type="caution">
    <text evidence="5">The sequence shown here is derived from an EMBL/GenBank/DDBJ whole genome shotgun (WGS) entry which is preliminary data.</text>
</comment>
<feature type="domain" description="PPM-type phosphatase" evidence="4">
    <location>
        <begin position="691"/>
        <end position="894"/>
    </location>
</feature>
<feature type="transmembrane region" description="Helical" evidence="3">
    <location>
        <begin position="264"/>
        <end position="286"/>
    </location>
</feature>
<evidence type="ECO:0000313" key="5">
    <source>
        <dbReference type="EMBL" id="OUP53451.1"/>
    </source>
</evidence>
<keyword evidence="3" id="KW-0812">Transmembrane</keyword>
<organism evidence="5 6">
    <name type="scientific">Butyricicoccus pullicaecorum</name>
    <dbReference type="NCBI Taxonomy" id="501571"/>
    <lineage>
        <taxon>Bacteria</taxon>
        <taxon>Bacillati</taxon>
        <taxon>Bacillota</taxon>
        <taxon>Clostridia</taxon>
        <taxon>Eubacteriales</taxon>
        <taxon>Butyricicoccaceae</taxon>
        <taxon>Butyricicoccus</taxon>
    </lineage>
</organism>
<feature type="transmembrane region" description="Helical" evidence="3">
    <location>
        <begin position="409"/>
        <end position="432"/>
    </location>
</feature>
<evidence type="ECO:0000256" key="3">
    <source>
        <dbReference type="SAM" id="Phobius"/>
    </source>
</evidence>
<evidence type="ECO:0000259" key="4">
    <source>
        <dbReference type="PROSITE" id="PS51746"/>
    </source>
</evidence>
<gene>
    <name evidence="5" type="ORF">B5F17_05450</name>
</gene>
<dbReference type="PANTHER" id="PTHR43156">
    <property type="entry name" value="STAGE II SPORULATION PROTEIN E-RELATED"/>
    <property type="match status" value="1"/>
</dbReference>
<feature type="region of interest" description="Disordered" evidence="2">
    <location>
        <begin position="66"/>
        <end position="89"/>
    </location>
</feature>
<dbReference type="GO" id="GO:0016791">
    <property type="term" value="F:phosphatase activity"/>
    <property type="evidence" value="ECO:0007669"/>
    <property type="project" value="TreeGrafter"/>
</dbReference>
<reference evidence="6" key="1">
    <citation type="submission" date="2017-04" db="EMBL/GenBank/DDBJ databases">
        <title>Function of individual gut microbiota members based on whole genome sequencing of pure cultures obtained from chicken caecum.</title>
        <authorList>
            <person name="Medvecky M."/>
            <person name="Cejkova D."/>
            <person name="Polansky O."/>
            <person name="Karasova D."/>
            <person name="Kubasova T."/>
            <person name="Cizek A."/>
            <person name="Rychlik I."/>
        </authorList>
    </citation>
    <scope>NUCLEOTIDE SEQUENCE [LARGE SCALE GENOMIC DNA]</scope>
    <source>
        <strain evidence="6">An180</strain>
    </source>
</reference>
<sequence length="901" mass="95233">MVKAITNAASTISATRCQKGCCFLRAINKIPPLGTFPLYVYDIGWTAKKQGGKTLDFIPIIGRRTRRRTGANTPEPSKVSLLPHSRPKKSPGRGYFRLYFPTGCAQGLAYTVPTSKRRDVFMDKHVFTRRGFTLAARAGNLAQRVQNDDHARVIVGGLRQFVLAFVLSRGTMFGGYAPFGLAVTAAAAGAGGGYGAVLGLLLGSFLLCGGLYGLTAAAGGVLAVVCAHVFDRETRQKVWFMPVCAMACMAATGFVLIPEFTLAPIARFVCVTLATGALTACYGFALGPARPMRMMRPAGFLALSASALVSLSDLTILGTISPARILLYALVLAAAYLGGSATGTVAGVAAGALLDAYTGQGAFFTCTYGLSALISGAFQGAGRVGFAVAALIAGVGAALVGAENPVFVFALYEGVFAVLIYAAVPGGVWQYAKDCLNPVRRDTAESIGRIRRTAGRYANEASAAFGELYEALQSGLEHGRAESSDEVRAVFDRATDAVCAHCEACGACWQKESVQTMNAFSTLAAPMLKRGRAEASDFPQGFQGRCVHLPELVQAINRGLAALHERRAYRRRALDNRALIAQQYAGLTEILRQVGGSLSADQASLPARERQVRSYAQAFGKIDKVAVFRDVSGRLRVELAGEGAERILQDRKGFAVGLSALLGCGLSEPEALTDDLGSRVVLREQAPYRVIAGISQKQKEGEQVSGDTVHTFVTEDGRACMLLADGMGTGREAAGDSGLLLSMMERFLKAGITVDDALRTVAPAFRMRVEGMRGVTLDALTVDLYSGKASCLKCGAAPSYLKTGGGITTLAGESLPIGLMESPEEATPIPLRMLHGDLFILLSDGVSDGTDDGWVKKIVEERAGDSPKELAARLVAAAEKRGASDDLTALVVRLERRKPAV</sequence>
<dbReference type="Gene3D" id="3.60.40.10">
    <property type="entry name" value="PPM-type phosphatase domain"/>
    <property type="match status" value="1"/>
</dbReference>
<dbReference type="Proteomes" id="UP000195897">
    <property type="component" value="Unassembled WGS sequence"/>
</dbReference>
<dbReference type="EMBL" id="NFKK01000004">
    <property type="protein sequence ID" value="OUP53451.1"/>
    <property type="molecule type" value="Genomic_DNA"/>
</dbReference>
<dbReference type="AlphaFoldDB" id="A0A1Y4LF45"/>
<dbReference type="Pfam" id="PF07228">
    <property type="entry name" value="SpoIIE"/>
    <property type="match status" value="1"/>
</dbReference>
<dbReference type="Pfam" id="PF19732">
    <property type="entry name" value="SpoIIE_N"/>
    <property type="match status" value="1"/>
</dbReference>
<dbReference type="SUPFAM" id="SSF81606">
    <property type="entry name" value="PP2C-like"/>
    <property type="match status" value="1"/>
</dbReference>
<name>A0A1Y4LF45_9FIRM</name>
<dbReference type="InterPro" id="IPR045768">
    <property type="entry name" value="SpoIIE_N"/>
</dbReference>
<dbReference type="PROSITE" id="PS51746">
    <property type="entry name" value="PPM_2"/>
    <property type="match status" value="1"/>
</dbReference>
<feature type="transmembrane region" description="Helical" evidence="3">
    <location>
        <begin position="200"/>
        <end position="226"/>
    </location>
</feature>
<keyword evidence="1" id="KW-0378">Hydrolase</keyword>
<protein>
    <recommendedName>
        <fullName evidence="4">PPM-type phosphatase domain-containing protein</fullName>
    </recommendedName>
</protein>
<feature type="transmembrane region" description="Helical" evidence="3">
    <location>
        <begin position="298"/>
        <end position="320"/>
    </location>
</feature>
<feature type="transmembrane region" description="Helical" evidence="3">
    <location>
        <begin position="361"/>
        <end position="378"/>
    </location>
</feature>
<feature type="transmembrane region" description="Helical" evidence="3">
    <location>
        <begin position="326"/>
        <end position="354"/>
    </location>
</feature>
<dbReference type="InterPro" id="IPR052016">
    <property type="entry name" value="Bact_Sigma-Reg"/>
</dbReference>
<keyword evidence="3" id="KW-1133">Transmembrane helix</keyword>
<dbReference type="InterPro" id="IPR001932">
    <property type="entry name" value="PPM-type_phosphatase-like_dom"/>
</dbReference>
<feature type="transmembrane region" description="Helical" evidence="3">
    <location>
        <begin position="173"/>
        <end position="194"/>
    </location>
</feature>
<proteinExistence type="predicted"/>
<feature type="transmembrane region" description="Helical" evidence="3">
    <location>
        <begin position="238"/>
        <end position="258"/>
    </location>
</feature>
<evidence type="ECO:0000256" key="1">
    <source>
        <dbReference type="ARBA" id="ARBA00022801"/>
    </source>
</evidence>
<accession>A0A1Y4LF45</accession>
<evidence type="ECO:0000256" key="2">
    <source>
        <dbReference type="SAM" id="MobiDB-lite"/>
    </source>
</evidence>
<keyword evidence="3" id="KW-0472">Membrane</keyword>
<dbReference type="InterPro" id="IPR036457">
    <property type="entry name" value="PPM-type-like_dom_sf"/>
</dbReference>
<dbReference type="SMART" id="SM00331">
    <property type="entry name" value="PP2C_SIG"/>
    <property type="match status" value="1"/>
</dbReference>
<evidence type="ECO:0000313" key="6">
    <source>
        <dbReference type="Proteomes" id="UP000195897"/>
    </source>
</evidence>
<dbReference type="PANTHER" id="PTHR43156:SF2">
    <property type="entry name" value="STAGE II SPORULATION PROTEIN E"/>
    <property type="match status" value="1"/>
</dbReference>